<dbReference type="Proteomes" id="UP000605361">
    <property type="component" value="Unassembled WGS sequence"/>
</dbReference>
<gene>
    <name evidence="1" type="ORF">ITP53_26020</name>
</gene>
<proteinExistence type="predicted"/>
<accession>A0A931F2K2</accession>
<dbReference type="AlphaFoldDB" id="A0A931F2K2"/>
<dbReference type="RefSeq" id="WP_195898067.1">
    <property type="nucleotide sequence ID" value="NZ_JADOGI010000083.1"/>
</dbReference>
<organism evidence="1 2">
    <name type="scientific">Nonomuraea cypriaca</name>
    <dbReference type="NCBI Taxonomy" id="1187855"/>
    <lineage>
        <taxon>Bacteria</taxon>
        <taxon>Bacillati</taxon>
        <taxon>Actinomycetota</taxon>
        <taxon>Actinomycetes</taxon>
        <taxon>Streptosporangiales</taxon>
        <taxon>Streptosporangiaceae</taxon>
        <taxon>Nonomuraea</taxon>
    </lineage>
</organism>
<evidence type="ECO:0000313" key="1">
    <source>
        <dbReference type="EMBL" id="MBF8189126.1"/>
    </source>
</evidence>
<comment type="caution">
    <text evidence="1">The sequence shown here is derived from an EMBL/GenBank/DDBJ whole genome shotgun (WGS) entry which is preliminary data.</text>
</comment>
<evidence type="ECO:0008006" key="3">
    <source>
        <dbReference type="Google" id="ProtNLM"/>
    </source>
</evidence>
<name>A0A931F2K2_9ACTN</name>
<reference evidence="1" key="1">
    <citation type="submission" date="2020-11" db="EMBL/GenBank/DDBJ databases">
        <title>Whole-genome analyses of Nonomuraea sp. K274.</title>
        <authorList>
            <person name="Veyisoglu A."/>
        </authorList>
    </citation>
    <scope>NUCLEOTIDE SEQUENCE</scope>
    <source>
        <strain evidence="1">K274</strain>
    </source>
</reference>
<keyword evidence="2" id="KW-1185">Reference proteome</keyword>
<protein>
    <recommendedName>
        <fullName evidence="3">Minor tail protein</fullName>
    </recommendedName>
</protein>
<dbReference type="EMBL" id="JADOGI010000083">
    <property type="protein sequence ID" value="MBF8189126.1"/>
    <property type="molecule type" value="Genomic_DNA"/>
</dbReference>
<sequence>MALTTNYLQDLSRVRVEGTSIVGSTVTVEKSTDGVTWSLVRGGSSVAVFGGAFTLDDYEFPAGIEVTYRVGSETSSVTVNLTTVWIKAILHPFLNRPATVVDWSSVGREFRGGVFPVVGRSFPVSVTDLRGARRYTLEVATHSPTAAEDLDYLLASGGPVFIHTPADSSIPGVYAVIVGSDERRAAMRSDRRIFTLELQEVAKPGVDVVGATTIWQSIVNEYVSWNEVITEFATWADVLDSTSDASSVIVQ</sequence>
<evidence type="ECO:0000313" key="2">
    <source>
        <dbReference type="Proteomes" id="UP000605361"/>
    </source>
</evidence>